<dbReference type="SUPFAM" id="SSF56796">
    <property type="entry name" value="Dehydroquinate synthase-like"/>
    <property type="match status" value="1"/>
</dbReference>
<dbReference type="GO" id="GO:0046872">
    <property type="term" value="F:metal ion binding"/>
    <property type="evidence" value="ECO:0007669"/>
    <property type="project" value="InterPro"/>
</dbReference>
<dbReference type="OrthoDB" id="9804734at2"/>
<dbReference type="PANTHER" id="PTHR11496">
    <property type="entry name" value="ALCOHOL DEHYDROGENASE"/>
    <property type="match status" value="1"/>
</dbReference>
<evidence type="ECO:0000313" key="4">
    <source>
        <dbReference type="EMBL" id="SMC68658.1"/>
    </source>
</evidence>
<keyword evidence="5" id="KW-1185">Reference proteome</keyword>
<dbReference type="Pfam" id="PF00465">
    <property type="entry name" value="Fe-ADH"/>
    <property type="match status" value="1"/>
</dbReference>
<evidence type="ECO:0000256" key="1">
    <source>
        <dbReference type="ARBA" id="ARBA00023002"/>
    </source>
</evidence>
<dbReference type="STRING" id="1122930.SAMN02745168_2050"/>
<dbReference type="Gene3D" id="3.40.50.1970">
    <property type="match status" value="1"/>
</dbReference>
<feature type="domain" description="Alcohol dehydrogenase iron-type/glycerol dehydrogenase GldA" evidence="2">
    <location>
        <begin position="8"/>
        <end position="174"/>
    </location>
</feature>
<keyword evidence="1" id="KW-0560">Oxidoreductase</keyword>
<dbReference type="InterPro" id="IPR039697">
    <property type="entry name" value="Alcohol_dehydrogenase_Fe"/>
</dbReference>
<proteinExistence type="predicted"/>
<reference evidence="4 5" key="1">
    <citation type="submission" date="2017-04" db="EMBL/GenBank/DDBJ databases">
        <authorList>
            <person name="Afonso C.L."/>
            <person name="Miller P.J."/>
            <person name="Scott M.A."/>
            <person name="Spackman E."/>
            <person name="Goraichik I."/>
            <person name="Dimitrov K.M."/>
            <person name="Suarez D.L."/>
            <person name="Swayne D.E."/>
        </authorList>
    </citation>
    <scope>NUCLEOTIDE SEQUENCE [LARGE SCALE GENOMIC DNA]</scope>
    <source>
        <strain evidence="4 5">DSM 12816</strain>
    </source>
</reference>
<dbReference type="FunFam" id="3.40.50.1970:FF:000003">
    <property type="entry name" value="Alcohol dehydrogenase, iron-containing"/>
    <property type="match status" value="1"/>
</dbReference>
<dbReference type="Pfam" id="PF25137">
    <property type="entry name" value="ADH_Fe_C"/>
    <property type="match status" value="1"/>
</dbReference>
<sequence>MNLQFLMPTRVVSGPDCVRKNAPVFSALGKRALIVTGARSAKENGSLADLEAAFSSVGVEWRLYDRVMSNPTIACAYEGAALAKSYGADFVAAIGGGSPMDAGKAIALLACQDISEENLFSGNYGKQVLPMAFIPTTAGTGSEVTQYSILTSDKAKTKLSIAAPLLFPTVSFLDARYTRSLSRVTTINTAVDAFSHLFEGMLSVRANPLTDLMAREGMLRILACGDRLLADSLTAEDRESLLYASTLGGMVIAQTGTTAVHAMGYSLTYFRHIDHGRANGLLLPAFFRFVEQKDPELAASVLSSLGWDCSGRADKFLVPLLGQRESIPDKELRQYASIAVKAGNIKNCRVILTEEEIYQMYRSSLK</sequence>
<evidence type="ECO:0000259" key="2">
    <source>
        <dbReference type="Pfam" id="PF00465"/>
    </source>
</evidence>
<dbReference type="PANTHER" id="PTHR11496:SF104">
    <property type="entry name" value="3-DEOXY-ALPHA-D-MANNO-OCTULOSONATE 8-OXIDASE"/>
    <property type="match status" value="1"/>
</dbReference>
<dbReference type="Proteomes" id="UP000192790">
    <property type="component" value="Unassembled WGS sequence"/>
</dbReference>
<dbReference type="AlphaFoldDB" id="A0A1W2B8G1"/>
<name>A0A1W2B8G1_9FIRM</name>
<dbReference type="InterPro" id="IPR056798">
    <property type="entry name" value="ADH_Fe_C"/>
</dbReference>
<evidence type="ECO:0000313" key="5">
    <source>
        <dbReference type="Proteomes" id="UP000192790"/>
    </source>
</evidence>
<organism evidence="4 5">
    <name type="scientific">Papillibacter cinnamivorans DSM 12816</name>
    <dbReference type="NCBI Taxonomy" id="1122930"/>
    <lineage>
        <taxon>Bacteria</taxon>
        <taxon>Bacillati</taxon>
        <taxon>Bacillota</taxon>
        <taxon>Clostridia</taxon>
        <taxon>Eubacteriales</taxon>
        <taxon>Oscillospiraceae</taxon>
        <taxon>Papillibacter</taxon>
    </lineage>
</organism>
<dbReference type="RefSeq" id="WP_084234729.1">
    <property type="nucleotide sequence ID" value="NZ_FWXW01000005.1"/>
</dbReference>
<evidence type="ECO:0000259" key="3">
    <source>
        <dbReference type="Pfam" id="PF25137"/>
    </source>
</evidence>
<dbReference type="Gene3D" id="1.20.1090.10">
    <property type="entry name" value="Dehydroquinate synthase-like - alpha domain"/>
    <property type="match status" value="1"/>
</dbReference>
<dbReference type="CDD" id="cd08181">
    <property type="entry name" value="PPD-like"/>
    <property type="match status" value="1"/>
</dbReference>
<feature type="domain" description="Fe-containing alcohol dehydrogenase-like C-terminal" evidence="3">
    <location>
        <begin position="186"/>
        <end position="312"/>
    </location>
</feature>
<protein>
    <submittedName>
        <fullName evidence="4">Alcohol dehydrogenase, class IV</fullName>
    </submittedName>
</protein>
<accession>A0A1W2B8G1</accession>
<dbReference type="EMBL" id="FWXW01000005">
    <property type="protein sequence ID" value="SMC68658.1"/>
    <property type="molecule type" value="Genomic_DNA"/>
</dbReference>
<dbReference type="GO" id="GO:0004022">
    <property type="term" value="F:alcohol dehydrogenase (NAD+) activity"/>
    <property type="evidence" value="ECO:0007669"/>
    <property type="project" value="UniProtKB-ARBA"/>
</dbReference>
<gene>
    <name evidence="4" type="ORF">SAMN02745168_2050</name>
</gene>
<dbReference type="InterPro" id="IPR001670">
    <property type="entry name" value="ADH_Fe/GldA"/>
</dbReference>